<feature type="domain" description="Translation initiation factor 3 N-terminal" evidence="8">
    <location>
        <begin position="35"/>
        <end position="104"/>
    </location>
</feature>
<evidence type="ECO:0000313" key="10">
    <source>
        <dbReference type="Proteomes" id="UP000295176"/>
    </source>
</evidence>
<dbReference type="GO" id="GO:0016020">
    <property type="term" value="C:membrane"/>
    <property type="evidence" value="ECO:0007669"/>
    <property type="project" value="TreeGrafter"/>
</dbReference>
<dbReference type="HAMAP" id="MF_00080">
    <property type="entry name" value="IF_3"/>
    <property type="match status" value="1"/>
</dbReference>
<dbReference type="InterPro" id="IPR036788">
    <property type="entry name" value="T_IF-3_C_sf"/>
</dbReference>
<dbReference type="GO" id="GO:0032790">
    <property type="term" value="P:ribosome disassembly"/>
    <property type="evidence" value="ECO:0007669"/>
    <property type="project" value="TreeGrafter"/>
</dbReference>
<comment type="function">
    <text evidence="4 6">IF-3 binds to the 30S ribosomal subunit and shifts the equilibrium between 70S ribosomes and their 50S and 30S subunits in favor of the free subunits, thus enhancing the availability of 30S subunits on which protein synthesis initiation begins.</text>
</comment>
<evidence type="ECO:0000313" key="9">
    <source>
        <dbReference type="EMBL" id="TDP96917.1"/>
    </source>
</evidence>
<dbReference type="PROSITE" id="PS00938">
    <property type="entry name" value="IF3"/>
    <property type="match status" value="1"/>
</dbReference>
<accession>A0A4R6SBR4</accession>
<comment type="subunit">
    <text evidence="4 6">Monomer.</text>
</comment>
<dbReference type="Gene3D" id="3.10.20.80">
    <property type="entry name" value="Translation initiation factor 3 (IF-3), N-terminal domain"/>
    <property type="match status" value="1"/>
</dbReference>
<dbReference type="InterPro" id="IPR019815">
    <property type="entry name" value="Translation_initiation_fac_3_C"/>
</dbReference>
<comment type="caution">
    <text evidence="9">The sequence shown here is derived from an EMBL/GenBank/DDBJ whole genome shotgun (WGS) entry which is preliminary data.</text>
</comment>
<dbReference type="Pfam" id="PF05198">
    <property type="entry name" value="IF3_N"/>
    <property type="match status" value="1"/>
</dbReference>
<dbReference type="Proteomes" id="UP000295176">
    <property type="component" value="Unassembled WGS sequence"/>
</dbReference>
<dbReference type="PANTHER" id="PTHR10938:SF0">
    <property type="entry name" value="TRANSLATION INITIATION FACTOR IF-3, MITOCHONDRIAL"/>
    <property type="match status" value="1"/>
</dbReference>
<dbReference type="EMBL" id="SNXX01000006">
    <property type="protein sequence ID" value="TDP96917.1"/>
    <property type="molecule type" value="Genomic_DNA"/>
</dbReference>
<comment type="subcellular location">
    <subcellularLocation>
        <location evidence="4 6">Cytoplasm</location>
    </subcellularLocation>
</comment>
<feature type="domain" description="Translation initiation factor 3 C-terminal" evidence="7">
    <location>
        <begin position="112"/>
        <end position="195"/>
    </location>
</feature>
<dbReference type="SUPFAM" id="SSF55200">
    <property type="entry name" value="Translation initiation factor IF3, C-terminal domain"/>
    <property type="match status" value="1"/>
</dbReference>
<dbReference type="Pfam" id="PF00707">
    <property type="entry name" value="IF3_C"/>
    <property type="match status" value="1"/>
</dbReference>
<dbReference type="InterPro" id="IPR019814">
    <property type="entry name" value="Translation_initiation_fac_3_N"/>
</dbReference>
<dbReference type="AlphaFoldDB" id="A0A4R6SBR4"/>
<dbReference type="InterPro" id="IPR036787">
    <property type="entry name" value="T_IF-3_N_sf"/>
</dbReference>
<evidence type="ECO:0000259" key="7">
    <source>
        <dbReference type="Pfam" id="PF00707"/>
    </source>
</evidence>
<name>A0A4R6SBR4_9FIRM</name>
<dbReference type="InterPro" id="IPR019813">
    <property type="entry name" value="Translation_initiation_fac3_CS"/>
</dbReference>
<evidence type="ECO:0000256" key="5">
    <source>
        <dbReference type="NCBIfam" id="TIGR00168"/>
    </source>
</evidence>
<evidence type="ECO:0000256" key="2">
    <source>
        <dbReference type="ARBA" id="ARBA00022540"/>
    </source>
</evidence>
<dbReference type="FunFam" id="3.30.110.10:FF:000001">
    <property type="entry name" value="Translation initiation factor IF-3"/>
    <property type="match status" value="1"/>
</dbReference>
<dbReference type="NCBIfam" id="TIGR00168">
    <property type="entry name" value="infC"/>
    <property type="match status" value="1"/>
</dbReference>
<sequence length="200" mass="23619">MNLTGGFYHSFFYYTRFRFFISLRRCINIVNDLRVNDRIRAKEVRLIDQEGEQIGIKSLNDALDSAAEQGLDLVEVAPQANPPVCRIMDYGKYKYEQAKKEKEAKKNQNVMNVKEVQMGVKIEDHDFNVKLKQARRFLNNKDKVKVRIRFRGREMMHKELGYDLMDRLIEQTKDIGKVESKPKMEGRNMMMFLTPESDKQ</sequence>
<dbReference type="PANTHER" id="PTHR10938">
    <property type="entry name" value="TRANSLATION INITIATION FACTOR IF-3"/>
    <property type="match status" value="1"/>
</dbReference>
<organism evidence="9 10">
    <name type="scientific">Halanaerobium saccharolyticum</name>
    <dbReference type="NCBI Taxonomy" id="43595"/>
    <lineage>
        <taxon>Bacteria</taxon>
        <taxon>Bacillati</taxon>
        <taxon>Bacillota</taxon>
        <taxon>Clostridia</taxon>
        <taxon>Halanaerobiales</taxon>
        <taxon>Halanaerobiaceae</taxon>
        <taxon>Halanaerobium</taxon>
    </lineage>
</organism>
<dbReference type="Gene3D" id="3.30.110.10">
    <property type="entry name" value="Translation initiation factor 3 (IF-3), C-terminal domain"/>
    <property type="match status" value="1"/>
</dbReference>
<evidence type="ECO:0000256" key="1">
    <source>
        <dbReference type="ARBA" id="ARBA00005439"/>
    </source>
</evidence>
<evidence type="ECO:0000256" key="6">
    <source>
        <dbReference type="RuleBase" id="RU000646"/>
    </source>
</evidence>
<keyword evidence="3 4" id="KW-0648">Protein biosynthesis</keyword>
<protein>
    <recommendedName>
        <fullName evidence="4 5">Translation initiation factor IF-3</fullName>
    </recommendedName>
</protein>
<proteinExistence type="inferred from homology"/>
<dbReference type="FunFam" id="3.10.20.80:FF:000001">
    <property type="entry name" value="Translation initiation factor IF-3"/>
    <property type="match status" value="1"/>
</dbReference>
<dbReference type="SUPFAM" id="SSF54364">
    <property type="entry name" value="Translation initiation factor IF3, N-terminal domain"/>
    <property type="match status" value="1"/>
</dbReference>
<reference evidence="9 10" key="1">
    <citation type="submission" date="2019-03" db="EMBL/GenBank/DDBJ databases">
        <title>Subsurface microbial communities from deep shales in Ohio and West Virginia, USA.</title>
        <authorList>
            <person name="Wrighton K."/>
        </authorList>
    </citation>
    <scope>NUCLEOTIDE SEQUENCE [LARGE SCALE GENOMIC DNA]</scope>
    <source>
        <strain evidence="9 10">MSL 7</strain>
    </source>
</reference>
<evidence type="ECO:0000256" key="3">
    <source>
        <dbReference type="ARBA" id="ARBA00022917"/>
    </source>
</evidence>
<dbReference type="GO" id="GO:0003743">
    <property type="term" value="F:translation initiation factor activity"/>
    <property type="evidence" value="ECO:0007669"/>
    <property type="project" value="UniProtKB-UniRule"/>
</dbReference>
<evidence type="ECO:0000259" key="8">
    <source>
        <dbReference type="Pfam" id="PF05198"/>
    </source>
</evidence>
<keyword evidence="2 4" id="KW-0396">Initiation factor</keyword>
<keyword evidence="4" id="KW-0963">Cytoplasm</keyword>
<dbReference type="InterPro" id="IPR001288">
    <property type="entry name" value="Translation_initiation_fac_3"/>
</dbReference>
<dbReference type="GO" id="GO:0043022">
    <property type="term" value="F:ribosome binding"/>
    <property type="evidence" value="ECO:0007669"/>
    <property type="project" value="UniProtKB-ARBA"/>
</dbReference>
<evidence type="ECO:0000256" key="4">
    <source>
        <dbReference type="HAMAP-Rule" id="MF_00080"/>
    </source>
</evidence>
<comment type="similarity">
    <text evidence="1 4 6">Belongs to the IF-3 family.</text>
</comment>
<dbReference type="GO" id="GO:0005829">
    <property type="term" value="C:cytosol"/>
    <property type="evidence" value="ECO:0007669"/>
    <property type="project" value="TreeGrafter"/>
</dbReference>
<gene>
    <name evidence="4" type="primary">infC</name>
    <name evidence="9" type="ORF">C7957_10611</name>
</gene>